<evidence type="ECO:0000313" key="1">
    <source>
        <dbReference type="EMBL" id="KAH7914542.1"/>
    </source>
</evidence>
<reference evidence="1" key="1">
    <citation type="journal article" date="2021" name="New Phytol.">
        <title>Evolutionary innovations through gain and loss of genes in the ectomycorrhizal Boletales.</title>
        <authorList>
            <person name="Wu G."/>
            <person name="Miyauchi S."/>
            <person name="Morin E."/>
            <person name="Kuo A."/>
            <person name="Drula E."/>
            <person name="Varga T."/>
            <person name="Kohler A."/>
            <person name="Feng B."/>
            <person name="Cao Y."/>
            <person name="Lipzen A."/>
            <person name="Daum C."/>
            <person name="Hundley H."/>
            <person name="Pangilinan J."/>
            <person name="Johnson J."/>
            <person name="Barry K."/>
            <person name="LaButti K."/>
            <person name="Ng V."/>
            <person name="Ahrendt S."/>
            <person name="Min B."/>
            <person name="Choi I.G."/>
            <person name="Park H."/>
            <person name="Plett J.M."/>
            <person name="Magnuson J."/>
            <person name="Spatafora J.W."/>
            <person name="Nagy L.G."/>
            <person name="Henrissat B."/>
            <person name="Grigoriev I.V."/>
            <person name="Yang Z.L."/>
            <person name="Xu J."/>
            <person name="Martin F.M."/>
        </authorList>
    </citation>
    <scope>NUCLEOTIDE SEQUENCE</scope>
    <source>
        <strain evidence="1">ATCC 28755</strain>
    </source>
</reference>
<accession>A0ACB8AMQ4</accession>
<protein>
    <submittedName>
        <fullName evidence="1">Uncharacterized protein</fullName>
    </submittedName>
</protein>
<keyword evidence="2" id="KW-1185">Reference proteome</keyword>
<evidence type="ECO:0000313" key="2">
    <source>
        <dbReference type="Proteomes" id="UP000790377"/>
    </source>
</evidence>
<name>A0ACB8AMQ4_9AGAM</name>
<dbReference type="EMBL" id="MU267612">
    <property type="protein sequence ID" value="KAH7914542.1"/>
    <property type="molecule type" value="Genomic_DNA"/>
</dbReference>
<comment type="caution">
    <text evidence="1">The sequence shown here is derived from an EMBL/GenBank/DDBJ whole genome shotgun (WGS) entry which is preliminary data.</text>
</comment>
<organism evidence="1 2">
    <name type="scientific">Hygrophoropsis aurantiaca</name>
    <dbReference type="NCBI Taxonomy" id="72124"/>
    <lineage>
        <taxon>Eukaryota</taxon>
        <taxon>Fungi</taxon>
        <taxon>Dikarya</taxon>
        <taxon>Basidiomycota</taxon>
        <taxon>Agaricomycotina</taxon>
        <taxon>Agaricomycetes</taxon>
        <taxon>Agaricomycetidae</taxon>
        <taxon>Boletales</taxon>
        <taxon>Coniophorineae</taxon>
        <taxon>Hygrophoropsidaceae</taxon>
        <taxon>Hygrophoropsis</taxon>
    </lineage>
</organism>
<proteinExistence type="predicted"/>
<sequence length="282" mass="31820">MFTYVRRMASEFKDWSPETAAIYGPLVDASLSAIFDSNELQRQSDMTVVGAIHADGTPMFTNGFSHRDALSVRDDDLRIIPHCFLEFNLWGLSGIIHAPLSYPKDLEYQVEYGCCLVVQSATLPILRLATGNRMTPIRVWRLAMHQGFYGRHDRGFSGINYGEIMLRDLQYPLLFPGLSPSANYHEIELLGNVDSVQQFLMEVGKAWVWMSPDRFPINSSHNNSSASTLLDNILLTKESRTEKLMSHPLELLIHLLSFVSLPAILSFASTSRHLYVHIVGCN</sequence>
<dbReference type="Proteomes" id="UP000790377">
    <property type="component" value="Unassembled WGS sequence"/>
</dbReference>
<gene>
    <name evidence="1" type="ORF">BJ138DRAFT_364508</name>
</gene>